<dbReference type="Gene3D" id="3.90.245.10">
    <property type="entry name" value="Ribonucleoside hydrolase-like"/>
    <property type="match status" value="1"/>
</dbReference>
<evidence type="ECO:0000313" key="3">
    <source>
        <dbReference type="Ensembl" id="ENSPKIP00000016436.1"/>
    </source>
</evidence>
<name>A0A3B3RFI1_9TELE</name>
<reference evidence="3" key="1">
    <citation type="submission" date="2025-08" db="UniProtKB">
        <authorList>
            <consortium name="Ensembl"/>
        </authorList>
    </citation>
    <scope>IDENTIFICATION</scope>
</reference>
<dbReference type="GeneTree" id="ENSGT00940000166460"/>
<reference evidence="3" key="2">
    <citation type="submission" date="2025-09" db="UniProtKB">
        <authorList>
            <consortium name="Ensembl"/>
        </authorList>
    </citation>
    <scope>IDENTIFICATION</scope>
</reference>
<dbReference type="GO" id="GO:0016799">
    <property type="term" value="F:hydrolase activity, hydrolyzing N-glycosyl compounds"/>
    <property type="evidence" value="ECO:0007669"/>
    <property type="project" value="InterPro"/>
</dbReference>
<feature type="domain" description="Inosine/uridine-preferring nucleoside hydrolase" evidence="2">
    <location>
        <begin position="6"/>
        <end position="310"/>
    </location>
</feature>
<dbReference type="RefSeq" id="XP_023656553.1">
    <property type="nucleotide sequence ID" value="XM_023800785.2"/>
</dbReference>
<dbReference type="AlphaFoldDB" id="A0A3B3RFI1"/>
<dbReference type="PANTHER" id="PTHR46190">
    <property type="entry name" value="SI:CH211-201H21.5-RELATED"/>
    <property type="match status" value="1"/>
</dbReference>
<proteinExistence type="inferred from homology"/>
<protein>
    <submittedName>
        <fullName evidence="3">Si:ch211-201h21.5</fullName>
    </submittedName>
</protein>
<dbReference type="Pfam" id="PF01156">
    <property type="entry name" value="IU_nuc_hydro"/>
    <property type="match status" value="1"/>
</dbReference>
<dbReference type="InterPro" id="IPR001910">
    <property type="entry name" value="Inosine/uridine_hydrolase_dom"/>
</dbReference>
<dbReference type="OrthoDB" id="432381at2759"/>
<dbReference type="Ensembl" id="ENSPKIT00000040927.1">
    <property type="protein sequence ID" value="ENSPKIP00000016436.1"/>
    <property type="gene ID" value="ENSPKIG00000002759.1"/>
</dbReference>
<dbReference type="Proteomes" id="UP000261540">
    <property type="component" value="Unplaced"/>
</dbReference>
<dbReference type="GeneID" id="111838138"/>
<dbReference type="RefSeq" id="XP_023656556.1">
    <property type="nucleotide sequence ID" value="XM_023800788.2"/>
</dbReference>
<dbReference type="STRING" id="1676925.ENSPKIP00000016436"/>
<dbReference type="PANTHER" id="PTHR46190:SF1">
    <property type="entry name" value="SI:CH211-201H21.5"/>
    <property type="match status" value="1"/>
</dbReference>
<evidence type="ECO:0000256" key="1">
    <source>
        <dbReference type="ARBA" id="ARBA00009176"/>
    </source>
</evidence>
<comment type="similarity">
    <text evidence="1">Belongs to the IUNH family.</text>
</comment>
<dbReference type="InterPro" id="IPR036452">
    <property type="entry name" value="Ribo_hydro-like"/>
</dbReference>
<sequence length="332" mass="36260">MAEKLLVIDTDCGVDDAQAIMMALVAPGVRLLGITCCFGNTSADNVCRNVLRVLSVCDRTEIPVFRGAMSTLVATPNLPISHFGTDGLGDVLEDSQPDAWRTQIQGEHAVNALIRMVSENEGQVSLVALGPLTNLALAVRLDEELPKKLKALYIMGGNMEGKGNRTICGEFNFVMDPESAYIVLEEYLCPTYIASWEFTCRNKLSWDFFDALVSQDTPAARFMKKITSKYYCRDAVTRRGVLFGQGFVSYDAYAMAAAIDCSVVTESVLCPVRVELQGALCRGMMALDQTHTLGKQHCVAVMTACDTEKLATLLMTALDQPRGARDSQTARL</sequence>
<accession>A0A3B3RFI1</accession>
<dbReference type="KEGG" id="pki:111838138"/>
<evidence type="ECO:0000259" key="2">
    <source>
        <dbReference type="Pfam" id="PF01156"/>
    </source>
</evidence>
<dbReference type="SUPFAM" id="SSF53590">
    <property type="entry name" value="Nucleoside hydrolase"/>
    <property type="match status" value="1"/>
</dbReference>
<evidence type="ECO:0000313" key="4">
    <source>
        <dbReference type="Proteomes" id="UP000261540"/>
    </source>
</evidence>
<dbReference type="InterPro" id="IPR052775">
    <property type="entry name" value="IUN_hydrolase"/>
</dbReference>
<keyword evidence="4" id="KW-1185">Reference proteome</keyword>
<dbReference type="CDD" id="cd02649">
    <property type="entry name" value="nuc_hydro_CeIAG"/>
    <property type="match status" value="1"/>
</dbReference>
<organism evidence="3 4">
    <name type="scientific">Paramormyrops kingsleyae</name>
    <dbReference type="NCBI Taxonomy" id="1676925"/>
    <lineage>
        <taxon>Eukaryota</taxon>
        <taxon>Metazoa</taxon>
        <taxon>Chordata</taxon>
        <taxon>Craniata</taxon>
        <taxon>Vertebrata</taxon>
        <taxon>Euteleostomi</taxon>
        <taxon>Actinopterygii</taxon>
        <taxon>Neopterygii</taxon>
        <taxon>Teleostei</taxon>
        <taxon>Osteoglossocephala</taxon>
        <taxon>Osteoglossomorpha</taxon>
        <taxon>Osteoglossiformes</taxon>
        <taxon>Mormyridae</taxon>
        <taxon>Paramormyrops</taxon>
    </lineage>
</organism>